<dbReference type="Proteomes" id="UP000002051">
    <property type="component" value="Unassembled WGS sequence"/>
</dbReference>
<dbReference type="EnsemblPlants" id="KEH16846">
    <property type="protein sequence ID" value="KEH16846"/>
    <property type="gene ID" value="MTR_0082s0050"/>
</dbReference>
<reference evidence="2 4" key="2">
    <citation type="journal article" date="2014" name="BMC Genomics">
        <title>An improved genome release (version Mt4.0) for the model legume Medicago truncatula.</title>
        <authorList>
            <person name="Tang H."/>
            <person name="Krishnakumar V."/>
            <person name="Bidwell S."/>
            <person name="Rosen B."/>
            <person name="Chan A."/>
            <person name="Zhou S."/>
            <person name="Gentzbittel L."/>
            <person name="Childs K.L."/>
            <person name="Yandell M."/>
            <person name="Gundlach H."/>
            <person name="Mayer K.F."/>
            <person name="Schwartz D.C."/>
            <person name="Town C.D."/>
        </authorList>
    </citation>
    <scope>GENOME REANNOTATION</scope>
    <source>
        <strain evidence="2">A17</strain>
        <strain evidence="3 4">cv. Jemalong A17</strain>
    </source>
</reference>
<reference evidence="2 4" key="1">
    <citation type="journal article" date="2011" name="Nature">
        <title>The Medicago genome provides insight into the evolution of rhizobial symbioses.</title>
        <authorList>
            <person name="Young N.D."/>
            <person name="Debelle F."/>
            <person name="Oldroyd G.E."/>
            <person name="Geurts R."/>
            <person name="Cannon S.B."/>
            <person name="Udvardi M.K."/>
            <person name="Benedito V.A."/>
            <person name="Mayer K.F."/>
            <person name="Gouzy J."/>
            <person name="Schoof H."/>
            <person name="Van de Peer Y."/>
            <person name="Proost S."/>
            <person name="Cook D.R."/>
            <person name="Meyers B.C."/>
            <person name="Spannagl M."/>
            <person name="Cheung F."/>
            <person name="De Mita S."/>
            <person name="Krishnakumar V."/>
            <person name="Gundlach H."/>
            <person name="Zhou S."/>
            <person name="Mudge J."/>
            <person name="Bharti A.K."/>
            <person name="Murray J.D."/>
            <person name="Naoumkina M.A."/>
            <person name="Rosen B."/>
            <person name="Silverstein K.A."/>
            <person name="Tang H."/>
            <person name="Rombauts S."/>
            <person name="Zhao P.X."/>
            <person name="Zhou P."/>
            <person name="Barbe V."/>
            <person name="Bardou P."/>
            <person name="Bechner M."/>
            <person name="Bellec A."/>
            <person name="Berger A."/>
            <person name="Berges H."/>
            <person name="Bidwell S."/>
            <person name="Bisseling T."/>
            <person name="Choisne N."/>
            <person name="Couloux A."/>
            <person name="Denny R."/>
            <person name="Deshpande S."/>
            <person name="Dai X."/>
            <person name="Doyle J.J."/>
            <person name="Dudez A.M."/>
            <person name="Farmer A.D."/>
            <person name="Fouteau S."/>
            <person name="Franken C."/>
            <person name="Gibelin C."/>
            <person name="Gish J."/>
            <person name="Goldstein S."/>
            <person name="Gonzalez A.J."/>
            <person name="Green P.J."/>
            <person name="Hallab A."/>
            <person name="Hartog M."/>
            <person name="Hua A."/>
            <person name="Humphray S.J."/>
            <person name="Jeong D.H."/>
            <person name="Jing Y."/>
            <person name="Jocker A."/>
            <person name="Kenton S.M."/>
            <person name="Kim D.J."/>
            <person name="Klee K."/>
            <person name="Lai H."/>
            <person name="Lang C."/>
            <person name="Lin S."/>
            <person name="Macmil S.L."/>
            <person name="Magdelenat G."/>
            <person name="Matthews L."/>
            <person name="McCorrison J."/>
            <person name="Monaghan E.L."/>
            <person name="Mun J.H."/>
            <person name="Najar F.Z."/>
            <person name="Nicholson C."/>
            <person name="Noirot C."/>
            <person name="O'Bleness M."/>
            <person name="Paule C.R."/>
            <person name="Poulain J."/>
            <person name="Prion F."/>
            <person name="Qin B."/>
            <person name="Qu C."/>
            <person name="Retzel E.F."/>
            <person name="Riddle C."/>
            <person name="Sallet E."/>
            <person name="Samain S."/>
            <person name="Samson N."/>
            <person name="Sanders I."/>
            <person name="Saurat O."/>
            <person name="Scarpelli C."/>
            <person name="Schiex T."/>
            <person name="Segurens B."/>
            <person name="Severin A.J."/>
            <person name="Sherrier D.J."/>
            <person name="Shi R."/>
            <person name="Sims S."/>
            <person name="Singer S.R."/>
            <person name="Sinharoy S."/>
            <person name="Sterck L."/>
            <person name="Viollet A."/>
            <person name="Wang B.B."/>
            <person name="Wang K."/>
            <person name="Wang M."/>
            <person name="Wang X."/>
            <person name="Warfsmann J."/>
            <person name="Weissenbach J."/>
            <person name="White D.D."/>
            <person name="White J.D."/>
            <person name="Wiley G.B."/>
            <person name="Wincker P."/>
            <person name="Xing Y."/>
            <person name="Yang L."/>
            <person name="Yao Z."/>
            <person name="Ying F."/>
            <person name="Zhai J."/>
            <person name="Zhou L."/>
            <person name="Zuber A."/>
            <person name="Denarie J."/>
            <person name="Dixon R.A."/>
            <person name="May G.D."/>
            <person name="Schwartz D.C."/>
            <person name="Rogers J."/>
            <person name="Quetier F."/>
            <person name="Town C.D."/>
            <person name="Roe B.A."/>
        </authorList>
    </citation>
    <scope>NUCLEOTIDE SEQUENCE [LARGE SCALE GENOMIC DNA]</scope>
    <source>
        <strain evidence="2">A17</strain>
        <strain evidence="3 4">cv. Jemalong A17</strain>
    </source>
</reference>
<name>A0A072TI23_MEDTR</name>
<proteinExistence type="predicted"/>
<dbReference type="EMBL" id="KL402807">
    <property type="protein sequence ID" value="KEH16846.1"/>
    <property type="molecule type" value="Genomic_DNA"/>
</dbReference>
<gene>
    <name evidence="2" type="ORF">MTR_0082s0050</name>
</gene>
<evidence type="ECO:0000256" key="1">
    <source>
        <dbReference type="SAM" id="MobiDB-lite"/>
    </source>
</evidence>
<organism evidence="2 4">
    <name type="scientific">Medicago truncatula</name>
    <name type="common">Barrel medic</name>
    <name type="synonym">Medicago tribuloides</name>
    <dbReference type="NCBI Taxonomy" id="3880"/>
    <lineage>
        <taxon>Eukaryota</taxon>
        <taxon>Viridiplantae</taxon>
        <taxon>Streptophyta</taxon>
        <taxon>Embryophyta</taxon>
        <taxon>Tracheophyta</taxon>
        <taxon>Spermatophyta</taxon>
        <taxon>Magnoliopsida</taxon>
        <taxon>eudicotyledons</taxon>
        <taxon>Gunneridae</taxon>
        <taxon>Pentapetalae</taxon>
        <taxon>rosids</taxon>
        <taxon>fabids</taxon>
        <taxon>Fabales</taxon>
        <taxon>Fabaceae</taxon>
        <taxon>Papilionoideae</taxon>
        <taxon>50 kb inversion clade</taxon>
        <taxon>NPAAA clade</taxon>
        <taxon>Hologalegina</taxon>
        <taxon>IRL clade</taxon>
        <taxon>Trifolieae</taxon>
        <taxon>Medicago</taxon>
    </lineage>
</organism>
<sequence>MARAMGGGPGIENCKDNERSARQAGGRSCGQVLGRPTGKDRKVPYRYNRHSQRILRAPGIPLPSVRLSRGGNRTTGKDPADLPKARGRLGRGKESKSMDINEPSLMDVAHDTINSTQGPAAFFVVIVGGSHDIYAGRRNQMKGPGLNSDQTLLYLSCSHARRPEDLSCPGLDKYVEIFVGPGRESQSIFSRIPYHLFISPVSFRRKGLRIPNPVGGRTALFAPAWLIASPRNDILAPYRSRSVFATAGEAVVEAKPIATPTIKYEIGPLLKDLMEWPSPPKSAYVIWELMNQSPGWLVSLVIGDYLAWFGEHLLVFPDRMHTYVSNLVQHGKFN</sequence>
<dbReference type="AlphaFoldDB" id="A0A072TI23"/>
<feature type="compositionally biased region" description="Basic and acidic residues" evidence="1">
    <location>
        <begin position="75"/>
        <end position="84"/>
    </location>
</feature>
<evidence type="ECO:0000313" key="4">
    <source>
        <dbReference type="Proteomes" id="UP000002051"/>
    </source>
</evidence>
<dbReference type="HOGENOM" id="CLU_832542_0_0_1"/>
<feature type="region of interest" description="Disordered" evidence="1">
    <location>
        <begin position="1"/>
        <end position="98"/>
    </location>
</feature>
<dbReference type="PaxDb" id="3880-AES58515"/>
<evidence type="ECO:0000313" key="2">
    <source>
        <dbReference type="EMBL" id="KEH16846.1"/>
    </source>
</evidence>
<reference evidence="3" key="3">
    <citation type="submission" date="2015-06" db="UniProtKB">
        <authorList>
            <consortium name="EnsemblPlants"/>
        </authorList>
    </citation>
    <scope>IDENTIFICATION</scope>
    <source>
        <strain evidence="3">cv. Jemalong A17</strain>
    </source>
</reference>
<feature type="compositionally biased region" description="Gly residues" evidence="1">
    <location>
        <begin position="1"/>
        <end position="10"/>
    </location>
</feature>
<accession>A0A072TI23</accession>
<keyword evidence="4" id="KW-1185">Reference proteome</keyword>
<evidence type="ECO:0000313" key="3">
    <source>
        <dbReference type="EnsemblPlants" id="KEH16846"/>
    </source>
</evidence>
<protein>
    <submittedName>
        <fullName evidence="2 3">Uncharacterized protein</fullName>
    </submittedName>
</protein>
<dbReference type="eggNOG" id="ENOG502SEDM">
    <property type="taxonomic scope" value="Eukaryota"/>
</dbReference>